<dbReference type="GO" id="GO:0016209">
    <property type="term" value="F:antioxidant activity"/>
    <property type="evidence" value="ECO:0007669"/>
    <property type="project" value="InterPro"/>
</dbReference>
<dbReference type="InterPro" id="IPR000866">
    <property type="entry name" value="AhpC/TSA"/>
</dbReference>
<evidence type="ECO:0000313" key="3">
    <source>
        <dbReference type="EMBL" id="HEN28147.1"/>
    </source>
</evidence>
<dbReference type="InterPro" id="IPR013766">
    <property type="entry name" value="Thioredoxin_domain"/>
</dbReference>
<dbReference type="InterPro" id="IPR036249">
    <property type="entry name" value="Thioredoxin-like_sf"/>
</dbReference>
<protein>
    <submittedName>
        <fullName evidence="3">TlpA family protein disulfide reductase</fullName>
    </submittedName>
</protein>
<dbReference type="SUPFAM" id="SSF52833">
    <property type="entry name" value="Thioredoxin-like"/>
    <property type="match status" value="1"/>
</dbReference>
<dbReference type="PROSITE" id="PS00194">
    <property type="entry name" value="THIOREDOXIN_1"/>
    <property type="match status" value="1"/>
</dbReference>
<evidence type="ECO:0000259" key="2">
    <source>
        <dbReference type="PROSITE" id="PS51352"/>
    </source>
</evidence>
<dbReference type="Gene3D" id="3.40.30.10">
    <property type="entry name" value="Glutaredoxin"/>
    <property type="match status" value="1"/>
</dbReference>
<name>A0A7C2K2K8_UNCW3</name>
<feature type="signal peptide" evidence="1">
    <location>
        <begin position="1"/>
        <end position="18"/>
    </location>
</feature>
<comment type="caution">
    <text evidence="3">The sequence shown here is derived from an EMBL/GenBank/DDBJ whole genome shotgun (WGS) entry which is preliminary data.</text>
</comment>
<dbReference type="PANTHER" id="PTHR42852:SF13">
    <property type="entry name" value="PROTEIN DIPZ"/>
    <property type="match status" value="1"/>
</dbReference>
<feature type="domain" description="Thioredoxin" evidence="2">
    <location>
        <begin position="18"/>
        <end position="158"/>
    </location>
</feature>
<reference evidence="3" key="1">
    <citation type="journal article" date="2020" name="mSystems">
        <title>Genome- and Community-Level Interaction Insights into Carbon Utilization and Element Cycling Functions of Hydrothermarchaeota in Hydrothermal Sediment.</title>
        <authorList>
            <person name="Zhou Z."/>
            <person name="Liu Y."/>
            <person name="Xu W."/>
            <person name="Pan J."/>
            <person name="Luo Z.H."/>
            <person name="Li M."/>
        </authorList>
    </citation>
    <scope>NUCLEOTIDE SEQUENCE [LARGE SCALE GENOMIC DNA]</scope>
    <source>
        <strain evidence="3">SpSt-34</strain>
    </source>
</reference>
<organism evidence="3">
    <name type="scientific">candidate division WOR-3 bacterium</name>
    <dbReference type="NCBI Taxonomy" id="2052148"/>
    <lineage>
        <taxon>Bacteria</taxon>
        <taxon>Bacteria division WOR-3</taxon>
    </lineage>
</organism>
<feature type="chain" id="PRO_5028233553" evidence="1">
    <location>
        <begin position="19"/>
        <end position="162"/>
    </location>
</feature>
<dbReference type="GO" id="GO:0016491">
    <property type="term" value="F:oxidoreductase activity"/>
    <property type="evidence" value="ECO:0007669"/>
    <property type="project" value="InterPro"/>
</dbReference>
<dbReference type="CDD" id="cd02966">
    <property type="entry name" value="TlpA_like_family"/>
    <property type="match status" value="1"/>
</dbReference>
<evidence type="ECO:0000256" key="1">
    <source>
        <dbReference type="SAM" id="SignalP"/>
    </source>
</evidence>
<gene>
    <name evidence="3" type="ORF">ENQ77_05745</name>
</gene>
<accession>A0A7C2K2K8</accession>
<dbReference type="EMBL" id="DSOL01000160">
    <property type="protein sequence ID" value="HEN28147.1"/>
    <property type="molecule type" value="Genomic_DNA"/>
</dbReference>
<dbReference type="Pfam" id="PF00578">
    <property type="entry name" value="AhpC-TSA"/>
    <property type="match status" value="1"/>
</dbReference>
<dbReference type="PANTHER" id="PTHR42852">
    <property type="entry name" value="THIOL:DISULFIDE INTERCHANGE PROTEIN DSBE"/>
    <property type="match status" value="1"/>
</dbReference>
<keyword evidence="1" id="KW-0732">Signal</keyword>
<dbReference type="AlphaFoldDB" id="A0A7C2K2K8"/>
<sequence length="162" mass="18671">MKFKIFGAILLLIGILSAQQKKIAPDFTVTTIDGKMVSLSDLRGKAVILDFWATWCPPCRKEIPGFVELKKKYGKKLEIIGISVDRSVNQVKEFYRKNKMNYPVAMATKEILESYNAIYRLQYIPTTFIIDKEGYIHDVKVGFVSKDEFEKLIQKLIVDEKK</sequence>
<dbReference type="InterPro" id="IPR017937">
    <property type="entry name" value="Thioredoxin_CS"/>
</dbReference>
<dbReference type="PROSITE" id="PS51352">
    <property type="entry name" value="THIOREDOXIN_2"/>
    <property type="match status" value="1"/>
</dbReference>
<dbReference type="InterPro" id="IPR050553">
    <property type="entry name" value="Thioredoxin_ResA/DsbE_sf"/>
</dbReference>
<proteinExistence type="predicted"/>